<dbReference type="KEGG" id="marz:MARA_02430"/>
<evidence type="ECO:0000259" key="4">
    <source>
        <dbReference type="PROSITE" id="PS50995"/>
    </source>
</evidence>
<dbReference type="GO" id="GO:0003677">
    <property type="term" value="F:DNA binding"/>
    <property type="evidence" value="ECO:0007669"/>
    <property type="project" value="UniProtKB-KW"/>
</dbReference>
<evidence type="ECO:0000313" key="6">
    <source>
        <dbReference type="Proteomes" id="UP000467428"/>
    </source>
</evidence>
<dbReference type="InterPro" id="IPR036390">
    <property type="entry name" value="WH_DNA-bd_sf"/>
</dbReference>
<dbReference type="Gene3D" id="1.10.10.10">
    <property type="entry name" value="Winged helix-like DNA-binding domain superfamily/Winged helix DNA-binding domain"/>
    <property type="match status" value="1"/>
</dbReference>
<dbReference type="PANTHER" id="PTHR33164">
    <property type="entry name" value="TRANSCRIPTIONAL REGULATOR, MARR FAMILY"/>
    <property type="match status" value="1"/>
</dbReference>
<dbReference type="Proteomes" id="UP000467428">
    <property type="component" value="Plasmid pJCM18538"/>
</dbReference>
<reference evidence="5 6" key="1">
    <citation type="journal article" date="2019" name="Emerg. Microbes Infect.">
        <title>Comprehensive subspecies identification of 175 nontuberculous mycobacteria species based on 7547 genomic profiles.</title>
        <authorList>
            <person name="Matsumoto Y."/>
            <person name="Kinjo T."/>
            <person name="Motooka D."/>
            <person name="Nabeya D."/>
            <person name="Jung N."/>
            <person name="Uechi K."/>
            <person name="Horii T."/>
            <person name="Iida T."/>
            <person name="Fujita J."/>
            <person name="Nakamura S."/>
        </authorList>
    </citation>
    <scope>NUCLEOTIDE SEQUENCE [LARGE SCALE GENOMIC DNA]</scope>
    <source>
        <strain evidence="5 6">JCM 18538</strain>
        <plasmid evidence="5">pJCM18538</plasmid>
    </source>
</reference>
<dbReference type="GO" id="GO:0006950">
    <property type="term" value="P:response to stress"/>
    <property type="evidence" value="ECO:0007669"/>
    <property type="project" value="TreeGrafter"/>
</dbReference>
<dbReference type="GO" id="GO:0003700">
    <property type="term" value="F:DNA-binding transcription factor activity"/>
    <property type="evidence" value="ECO:0007669"/>
    <property type="project" value="InterPro"/>
</dbReference>
<dbReference type="PANTHER" id="PTHR33164:SF64">
    <property type="entry name" value="TRANSCRIPTIONAL REGULATOR SLYA"/>
    <property type="match status" value="1"/>
</dbReference>
<keyword evidence="6" id="KW-1185">Reference proteome</keyword>
<organism evidence="5 6">
    <name type="scientific">Mycolicibacterium arabiense</name>
    <dbReference type="NCBI Taxonomy" id="1286181"/>
    <lineage>
        <taxon>Bacteria</taxon>
        <taxon>Bacillati</taxon>
        <taxon>Actinomycetota</taxon>
        <taxon>Actinomycetes</taxon>
        <taxon>Mycobacteriales</taxon>
        <taxon>Mycobacteriaceae</taxon>
        <taxon>Mycolicibacterium</taxon>
    </lineage>
</organism>
<dbReference type="SUPFAM" id="SSF46785">
    <property type="entry name" value="Winged helix' DNA-binding domain"/>
    <property type="match status" value="1"/>
</dbReference>
<evidence type="ECO:0000313" key="5">
    <source>
        <dbReference type="EMBL" id="BBY46813.1"/>
    </source>
</evidence>
<dbReference type="SMART" id="SM00347">
    <property type="entry name" value="HTH_MARR"/>
    <property type="match status" value="1"/>
</dbReference>
<evidence type="ECO:0000256" key="2">
    <source>
        <dbReference type="ARBA" id="ARBA00023125"/>
    </source>
</evidence>
<keyword evidence="5" id="KW-0614">Plasmid</keyword>
<dbReference type="RefSeq" id="WP_163916434.1">
    <property type="nucleotide sequence ID" value="NZ_AP022592.1"/>
</dbReference>
<proteinExistence type="predicted"/>
<accession>A0A7I7RQL1</accession>
<keyword evidence="1" id="KW-0805">Transcription regulation</keyword>
<dbReference type="EMBL" id="AP022592">
    <property type="protein sequence ID" value="BBY46813.1"/>
    <property type="molecule type" value="Genomic_DNA"/>
</dbReference>
<protein>
    <recommendedName>
        <fullName evidence="4">HTH marR-type domain-containing protein</fullName>
    </recommendedName>
</protein>
<name>A0A7I7RQL1_9MYCO</name>
<dbReference type="AlphaFoldDB" id="A0A7I7RQL1"/>
<evidence type="ECO:0000256" key="1">
    <source>
        <dbReference type="ARBA" id="ARBA00023015"/>
    </source>
</evidence>
<geneLocation type="plasmid" evidence="5">
    <name>pJCM18538</name>
</geneLocation>
<dbReference type="InterPro" id="IPR000835">
    <property type="entry name" value="HTH_MarR-typ"/>
</dbReference>
<dbReference type="Pfam" id="PF12802">
    <property type="entry name" value="MarR_2"/>
    <property type="match status" value="1"/>
</dbReference>
<keyword evidence="3" id="KW-0804">Transcription</keyword>
<gene>
    <name evidence="5" type="ORF">MARA_02430</name>
</gene>
<feature type="domain" description="HTH marR-type" evidence="4">
    <location>
        <begin position="11"/>
        <end position="140"/>
    </location>
</feature>
<evidence type="ECO:0000256" key="3">
    <source>
        <dbReference type="ARBA" id="ARBA00023163"/>
    </source>
</evidence>
<keyword evidence="2" id="KW-0238">DNA-binding</keyword>
<sequence length="140" mass="15120">MSSAPTDGPATASTAVRVLQAARRLAVGLETELQREQLGVDHWLAIEALAESGGLTMAELQAETVTAGPTLTRVVDKLSTRSLAYREVDALDRRKVRVYLSDRGVQTRDRLAAALADVEAEWASTEGFSDEFAMNSRAKS</sequence>
<dbReference type="PROSITE" id="PS50995">
    <property type="entry name" value="HTH_MARR_2"/>
    <property type="match status" value="1"/>
</dbReference>
<dbReference type="InterPro" id="IPR036388">
    <property type="entry name" value="WH-like_DNA-bd_sf"/>
</dbReference>
<dbReference type="InterPro" id="IPR039422">
    <property type="entry name" value="MarR/SlyA-like"/>
</dbReference>